<name>A0ACC2ZD81_9PEZI</name>
<sequence>MSSSIRYLSLALCLLTLLPSPTTAFGTPNLASQFREHEPPPPDCFEPLSLDQLAGRDGTYGAVGSPDIPDPLPEGAEAHCDDADF</sequence>
<comment type="caution">
    <text evidence="1">The sequence shown here is derived from an EMBL/GenBank/DDBJ whole genome shotgun (WGS) entry which is preliminary data.</text>
</comment>
<reference evidence="1" key="1">
    <citation type="submission" date="2022-10" db="EMBL/GenBank/DDBJ databases">
        <title>Culturing micro-colonial fungi from biological soil crusts in the Mojave desert and describing Neophaeococcomyces mojavensis, and introducing the new genera and species Taxawa tesnikishii.</title>
        <authorList>
            <person name="Kurbessoian T."/>
            <person name="Stajich J.E."/>
        </authorList>
    </citation>
    <scope>NUCLEOTIDE SEQUENCE</scope>
    <source>
        <strain evidence="1">JES_115</strain>
    </source>
</reference>
<dbReference type="EMBL" id="JAPDRP010000007">
    <property type="protein sequence ID" value="KAJ9645689.1"/>
    <property type="molecule type" value="Genomic_DNA"/>
</dbReference>
<protein>
    <submittedName>
        <fullName evidence="1">Uncharacterized protein</fullName>
    </submittedName>
</protein>
<evidence type="ECO:0000313" key="1">
    <source>
        <dbReference type="EMBL" id="KAJ9645689.1"/>
    </source>
</evidence>
<proteinExistence type="predicted"/>
<keyword evidence="2" id="KW-1185">Reference proteome</keyword>
<organism evidence="1 2">
    <name type="scientific">Coniosporium tulheliwenetii</name>
    <dbReference type="NCBI Taxonomy" id="3383036"/>
    <lineage>
        <taxon>Eukaryota</taxon>
        <taxon>Fungi</taxon>
        <taxon>Dikarya</taxon>
        <taxon>Ascomycota</taxon>
        <taxon>Pezizomycotina</taxon>
        <taxon>Dothideomycetes</taxon>
        <taxon>Dothideomycetes incertae sedis</taxon>
        <taxon>Coniosporium</taxon>
    </lineage>
</organism>
<dbReference type="Proteomes" id="UP001172680">
    <property type="component" value="Unassembled WGS sequence"/>
</dbReference>
<gene>
    <name evidence="1" type="ORF">H2199_002728</name>
</gene>
<accession>A0ACC2ZD81</accession>
<evidence type="ECO:0000313" key="2">
    <source>
        <dbReference type="Proteomes" id="UP001172680"/>
    </source>
</evidence>